<protein>
    <recommendedName>
        <fullName evidence="4">Terminase small subunit</fullName>
    </recommendedName>
</protein>
<gene>
    <name evidence="2" type="ORF">LAUMK4_05843</name>
</gene>
<evidence type="ECO:0000313" key="2">
    <source>
        <dbReference type="EMBL" id="VBA32995.1"/>
    </source>
</evidence>
<evidence type="ECO:0008006" key="4">
    <source>
        <dbReference type="Google" id="ProtNLM"/>
    </source>
</evidence>
<comment type="caution">
    <text evidence="2">The sequence shown here is derived from an EMBL/GenBank/DDBJ whole genome shotgun (WGS) entry which is preliminary data.</text>
</comment>
<dbReference type="EMBL" id="UPHM01000169">
    <property type="protein sequence ID" value="VBA32995.1"/>
    <property type="molecule type" value="Genomic_DNA"/>
</dbReference>
<sequence length="102" mass="10776">MTSREKTKLQVVRPGEAAPSARPKSVAQAAASGSRRELLVAMRDRVATAVSDPDCPKRDLASLTKRLQEIATAIDLLDAQCQDSGGAVEGGEVDDRFDPAAI</sequence>
<name>A0ABY6RSK1_9MYCO</name>
<reference evidence="2 3" key="1">
    <citation type="submission" date="2018-09" db="EMBL/GenBank/DDBJ databases">
        <authorList>
            <person name="Tagini F."/>
        </authorList>
    </citation>
    <scope>NUCLEOTIDE SEQUENCE [LARGE SCALE GENOMIC DNA]</scope>
    <source>
        <strain evidence="2 3">MK4</strain>
    </source>
</reference>
<dbReference type="Proteomes" id="UP000271464">
    <property type="component" value="Unassembled WGS sequence"/>
</dbReference>
<organism evidence="2 3">
    <name type="scientific">Mycobacterium persicum</name>
    <dbReference type="NCBI Taxonomy" id="1487726"/>
    <lineage>
        <taxon>Bacteria</taxon>
        <taxon>Bacillati</taxon>
        <taxon>Actinomycetota</taxon>
        <taxon>Actinomycetes</taxon>
        <taxon>Mycobacteriales</taxon>
        <taxon>Mycobacteriaceae</taxon>
        <taxon>Mycobacterium</taxon>
    </lineage>
</organism>
<accession>A0ABY6RSK1</accession>
<feature type="region of interest" description="Disordered" evidence="1">
    <location>
        <begin position="1"/>
        <end position="30"/>
    </location>
</feature>
<evidence type="ECO:0000313" key="3">
    <source>
        <dbReference type="Proteomes" id="UP000271464"/>
    </source>
</evidence>
<evidence type="ECO:0000256" key="1">
    <source>
        <dbReference type="SAM" id="MobiDB-lite"/>
    </source>
</evidence>
<keyword evidence="3" id="KW-1185">Reference proteome</keyword>
<dbReference type="RefSeq" id="WP_221036062.1">
    <property type="nucleotide sequence ID" value="NZ_UPHK01000096.1"/>
</dbReference>
<proteinExistence type="predicted"/>